<dbReference type="OrthoDB" id="3990054at2759"/>
<comment type="subcellular location">
    <subcellularLocation>
        <location evidence="1">Endoplasmic reticulum membrane</location>
        <topology evidence="1">Multi-pass membrane protein</topology>
    </subcellularLocation>
</comment>
<dbReference type="AlphaFoldDB" id="A0A0A1TJV6"/>
<evidence type="ECO:0000256" key="6">
    <source>
        <dbReference type="ARBA" id="ARBA00023136"/>
    </source>
</evidence>
<evidence type="ECO:0000256" key="1">
    <source>
        <dbReference type="ARBA" id="ARBA00004477"/>
    </source>
</evidence>
<evidence type="ECO:0000256" key="8">
    <source>
        <dbReference type="SAM" id="Phobius"/>
    </source>
</evidence>
<dbReference type="PANTHER" id="PTHR21212">
    <property type="entry name" value="BERNARDINELLI-SEIP CONGENITAL LIPODYSTROPHY 2 HOMOLOG BSCL2 PROTEIN"/>
    <property type="match status" value="1"/>
</dbReference>
<feature type="compositionally biased region" description="Basic and acidic residues" evidence="7">
    <location>
        <begin position="219"/>
        <end position="232"/>
    </location>
</feature>
<accession>A0A0A1TJV6</accession>
<dbReference type="EMBL" id="CDHN01000003">
    <property type="protein sequence ID" value="CEJ91005.1"/>
    <property type="molecule type" value="Genomic_DNA"/>
</dbReference>
<evidence type="ECO:0000313" key="9">
    <source>
        <dbReference type="EMBL" id="CEJ91005.1"/>
    </source>
</evidence>
<reference evidence="9 10" key="1">
    <citation type="journal article" date="2015" name="Genome Announc.">
        <title>Draft Genome Sequence and Gene Annotation of the Entomopathogenic Fungus Verticillium hemipterigenum.</title>
        <authorList>
            <person name="Horn F."/>
            <person name="Habel A."/>
            <person name="Scharf D.H."/>
            <person name="Dworschak J."/>
            <person name="Brakhage A.A."/>
            <person name="Guthke R."/>
            <person name="Hertweck C."/>
            <person name="Linde J."/>
        </authorList>
    </citation>
    <scope>NUCLEOTIDE SEQUENCE [LARGE SCALE GENOMIC DNA]</scope>
</reference>
<organism evidence="9 10">
    <name type="scientific">[Torrubiella] hemipterigena</name>
    <dbReference type="NCBI Taxonomy" id="1531966"/>
    <lineage>
        <taxon>Eukaryota</taxon>
        <taxon>Fungi</taxon>
        <taxon>Dikarya</taxon>
        <taxon>Ascomycota</taxon>
        <taxon>Pezizomycotina</taxon>
        <taxon>Sordariomycetes</taxon>
        <taxon>Hypocreomycetidae</taxon>
        <taxon>Hypocreales</taxon>
        <taxon>Clavicipitaceae</taxon>
        <taxon>Clavicipitaceae incertae sedis</taxon>
        <taxon>'Torrubiella' clade</taxon>
    </lineage>
</organism>
<sequence length="283" mass="31426">MPKSPVNMERGNFMVRMLLIGDKGSGDLAAEALEYARSRKQISGKNVLYKVRRPALAPYSDPMVSLVSRLLWLGYHVLFPASQAMEMSIQLAERVSFAKDALVPASAYVEVEAGGSIQIYKAAVTLTAQLRGLRWAMHHYRIVTFTIFTVAFWLCEILFMSAVLLVWLSFTANEEPLDDGKSSRGRGHAGSDDDDDSDEDDGQHSEYSHRSTQRTKSPNVKEDPDIKEEESQRQLADIPTAAGEGEADDEDDFDEPLSSATQTGYKEKGKDGVRKRSSKADLQ</sequence>
<evidence type="ECO:0000256" key="5">
    <source>
        <dbReference type="ARBA" id="ARBA00023098"/>
    </source>
</evidence>
<feature type="transmembrane region" description="Helical" evidence="8">
    <location>
        <begin position="142"/>
        <end position="168"/>
    </location>
</feature>
<feature type="compositionally biased region" description="Basic and acidic residues" evidence="7">
    <location>
        <begin position="265"/>
        <end position="283"/>
    </location>
</feature>
<dbReference type="GO" id="GO:0006629">
    <property type="term" value="P:lipid metabolic process"/>
    <property type="evidence" value="ECO:0007669"/>
    <property type="project" value="UniProtKB-KW"/>
</dbReference>
<protein>
    <submittedName>
        <fullName evidence="9">Uncharacterized protein</fullName>
    </submittedName>
</protein>
<keyword evidence="3" id="KW-0256">Endoplasmic reticulum</keyword>
<dbReference type="Proteomes" id="UP000039046">
    <property type="component" value="Unassembled WGS sequence"/>
</dbReference>
<evidence type="ECO:0000256" key="7">
    <source>
        <dbReference type="SAM" id="MobiDB-lite"/>
    </source>
</evidence>
<dbReference type="Pfam" id="PF06775">
    <property type="entry name" value="Seipin"/>
    <property type="match status" value="1"/>
</dbReference>
<dbReference type="PANTHER" id="PTHR21212:SF0">
    <property type="entry name" value="SEIPIN"/>
    <property type="match status" value="1"/>
</dbReference>
<name>A0A0A1TJV6_9HYPO</name>
<proteinExistence type="predicted"/>
<feature type="region of interest" description="Disordered" evidence="7">
    <location>
        <begin position="176"/>
        <end position="283"/>
    </location>
</feature>
<gene>
    <name evidence="9" type="ORF">VHEMI06749</name>
</gene>
<evidence type="ECO:0000256" key="4">
    <source>
        <dbReference type="ARBA" id="ARBA00022989"/>
    </source>
</evidence>
<keyword evidence="5" id="KW-0443">Lipid metabolism</keyword>
<dbReference type="CDD" id="cd23995">
    <property type="entry name" value="Seipin_BSCL2_like"/>
    <property type="match status" value="1"/>
</dbReference>
<dbReference type="GO" id="GO:0140042">
    <property type="term" value="P:lipid droplet formation"/>
    <property type="evidence" value="ECO:0007669"/>
    <property type="project" value="UniProtKB-ARBA"/>
</dbReference>
<feature type="compositionally biased region" description="Acidic residues" evidence="7">
    <location>
        <begin position="245"/>
        <end position="255"/>
    </location>
</feature>
<keyword evidence="2 8" id="KW-0812">Transmembrane</keyword>
<feature type="compositionally biased region" description="Acidic residues" evidence="7">
    <location>
        <begin position="192"/>
        <end position="201"/>
    </location>
</feature>
<evidence type="ECO:0000313" key="10">
    <source>
        <dbReference type="Proteomes" id="UP000039046"/>
    </source>
</evidence>
<keyword evidence="4 8" id="KW-1133">Transmembrane helix</keyword>
<dbReference type="InterPro" id="IPR009617">
    <property type="entry name" value="Seipin"/>
</dbReference>
<evidence type="ECO:0000256" key="3">
    <source>
        <dbReference type="ARBA" id="ARBA00022824"/>
    </source>
</evidence>
<keyword evidence="6 8" id="KW-0472">Membrane</keyword>
<evidence type="ECO:0000256" key="2">
    <source>
        <dbReference type="ARBA" id="ARBA00022692"/>
    </source>
</evidence>
<keyword evidence="10" id="KW-1185">Reference proteome</keyword>
<dbReference type="GO" id="GO:0005789">
    <property type="term" value="C:endoplasmic reticulum membrane"/>
    <property type="evidence" value="ECO:0007669"/>
    <property type="project" value="UniProtKB-SubCell"/>
</dbReference>